<comment type="caution">
    <text evidence="1">The sequence shown here is derived from an EMBL/GenBank/DDBJ whole genome shotgun (WGS) entry which is preliminary data.</text>
</comment>
<dbReference type="EMBL" id="SNZF01000005">
    <property type="protein sequence ID" value="TDR36344.1"/>
    <property type="molecule type" value="Genomic_DNA"/>
</dbReference>
<reference evidence="1 2" key="1">
    <citation type="submission" date="2019-03" db="EMBL/GenBank/DDBJ databases">
        <title>Genomic Encyclopedia of Type Strains, Phase IV (KMG-IV): sequencing the most valuable type-strain genomes for metagenomic binning, comparative biology and taxonomic classification.</title>
        <authorList>
            <person name="Goeker M."/>
        </authorList>
    </citation>
    <scope>NUCLEOTIDE SEQUENCE [LARGE SCALE GENOMIC DNA]</scope>
    <source>
        <strain evidence="1 2">DSM 11603</strain>
    </source>
</reference>
<dbReference type="InterPro" id="IPR029033">
    <property type="entry name" value="His_PPase_superfam"/>
</dbReference>
<proteinExistence type="predicted"/>
<evidence type="ECO:0000313" key="1">
    <source>
        <dbReference type="EMBL" id="TDR36344.1"/>
    </source>
</evidence>
<name>A0A4R6YHT6_9HYPH</name>
<dbReference type="InterPro" id="IPR013078">
    <property type="entry name" value="His_Pase_superF_clade-1"/>
</dbReference>
<dbReference type="Proteomes" id="UP000294958">
    <property type="component" value="Unassembled WGS sequence"/>
</dbReference>
<dbReference type="SMART" id="SM00855">
    <property type="entry name" value="PGAM"/>
    <property type="match status" value="1"/>
</dbReference>
<sequence length="184" mass="19613">MTGRLTLICCGSTNANRRGAFPRDEPLEPAAFAQAQKLAGKLPRADRIWHGPGLRAAQTAAALGLKGTAAASLRDQDFGSWAGRRLAELDPAELAAWVSDPAAAPHGGESPDDLRRRVSGFLEENLDLSGHTLAITHASVIRAAVCEVLGAQTSAFWRVDVEPLSLTRLTSDGRRWALRIAVSL</sequence>
<keyword evidence="2" id="KW-1185">Reference proteome</keyword>
<dbReference type="RefSeq" id="WP_084496377.1">
    <property type="nucleotide sequence ID" value="NZ_KK073878.1"/>
</dbReference>
<dbReference type="AlphaFoldDB" id="A0A4R6YHT6"/>
<protein>
    <submittedName>
        <fullName evidence="1">Broad specificity phosphatase PhoE</fullName>
    </submittedName>
</protein>
<dbReference type="CDD" id="cd07067">
    <property type="entry name" value="HP_PGM_like"/>
    <property type="match status" value="1"/>
</dbReference>
<dbReference type="OrthoDB" id="7502553at2"/>
<organism evidence="1 2">
    <name type="scientific">Aquamicrobium defluvii</name>
    <dbReference type="NCBI Taxonomy" id="69279"/>
    <lineage>
        <taxon>Bacteria</taxon>
        <taxon>Pseudomonadati</taxon>
        <taxon>Pseudomonadota</taxon>
        <taxon>Alphaproteobacteria</taxon>
        <taxon>Hyphomicrobiales</taxon>
        <taxon>Phyllobacteriaceae</taxon>
        <taxon>Aquamicrobium</taxon>
    </lineage>
</organism>
<dbReference type="SUPFAM" id="SSF53254">
    <property type="entry name" value="Phosphoglycerate mutase-like"/>
    <property type="match status" value="1"/>
</dbReference>
<dbReference type="Pfam" id="PF00300">
    <property type="entry name" value="His_Phos_1"/>
    <property type="match status" value="1"/>
</dbReference>
<gene>
    <name evidence="1" type="ORF">DES43_1058</name>
</gene>
<accession>A0A4R6YHT6</accession>
<dbReference type="Gene3D" id="3.40.50.1240">
    <property type="entry name" value="Phosphoglycerate mutase-like"/>
    <property type="match status" value="1"/>
</dbReference>
<evidence type="ECO:0000313" key="2">
    <source>
        <dbReference type="Proteomes" id="UP000294958"/>
    </source>
</evidence>